<dbReference type="InterPro" id="IPR036390">
    <property type="entry name" value="WH_DNA-bd_sf"/>
</dbReference>
<dbReference type="Gene3D" id="3.40.190.10">
    <property type="entry name" value="Periplasmic binding protein-like II"/>
    <property type="match status" value="2"/>
</dbReference>
<dbReference type="Gene3D" id="1.10.10.10">
    <property type="entry name" value="Winged helix-like DNA-binding domain superfamily/Winged helix DNA-binding domain"/>
    <property type="match status" value="1"/>
</dbReference>
<keyword evidence="2" id="KW-0805">Transcription regulation</keyword>
<organism evidence="6 7">
    <name type="scientific">Halomonas elongata</name>
    <dbReference type="NCBI Taxonomy" id="2746"/>
    <lineage>
        <taxon>Bacteria</taxon>
        <taxon>Pseudomonadati</taxon>
        <taxon>Pseudomonadota</taxon>
        <taxon>Gammaproteobacteria</taxon>
        <taxon>Oceanospirillales</taxon>
        <taxon>Halomonadaceae</taxon>
        <taxon>Halomonas</taxon>
    </lineage>
</organism>
<evidence type="ECO:0000313" key="6">
    <source>
        <dbReference type="EMBL" id="OBX37346.1"/>
    </source>
</evidence>
<dbReference type="Pfam" id="PF00126">
    <property type="entry name" value="HTH_1"/>
    <property type="match status" value="1"/>
</dbReference>
<dbReference type="AlphaFoldDB" id="A0A1B8P511"/>
<keyword evidence="4" id="KW-0804">Transcription</keyword>
<evidence type="ECO:0000256" key="3">
    <source>
        <dbReference type="ARBA" id="ARBA00023125"/>
    </source>
</evidence>
<dbReference type="PANTHER" id="PTHR30126:SF6">
    <property type="entry name" value="HTH-TYPE TRANSCRIPTIONAL REGULATOR CYSB-RELATED"/>
    <property type="match status" value="1"/>
</dbReference>
<dbReference type="PANTHER" id="PTHR30126">
    <property type="entry name" value="HTH-TYPE TRANSCRIPTIONAL REGULATOR"/>
    <property type="match status" value="1"/>
</dbReference>
<dbReference type="PATRIC" id="fig|2746.7.peg.1752"/>
<dbReference type="EMBL" id="MAJD01000001">
    <property type="protein sequence ID" value="OBX37346.1"/>
    <property type="molecule type" value="Genomic_DNA"/>
</dbReference>
<accession>A0A1B8P511</accession>
<sequence length="325" mass="36444">MIYIPMSIFCVGILRMNLQQLRIVRETVRHRFNLTEAANALFTSQSGASKHIRDLEEELGVELFERRGKRILGLTQAGSTLLEIIERMLLDAENLKRSAHQLTHEDQGSLAIATTHTQARYALPPVIARFKQAFPKVHLELHQCGPDEIVSMLKAGKVDIGIATEALHKEGQQFACFPFYHWYHGVIVPEGHPLDDGHPLTLSRIAAHPIVTYHEGFTGRARIDQAFSSSELVPDIVLTALDADVIKTYVELGLGVGVIASMAYHEDRDRGLRLLDASELLPRNTTYLALRRGHFLRSFAYHFLQLCRSDLDEATVQQVLAGNLP</sequence>
<dbReference type="Pfam" id="PF03466">
    <property type="entry name" value="LysR_substrate"/>
    <property type="match status" value="1"/>
</dbReference>
<dbReference type="InterPro" id="IPR000847">
    <property type="entry name" value="LysR_HTH_N"/>
</dbReference>
<evidence type="ECO:0000256" key="1">
    <source>
        <dbReference type="ARBA" id="ARBA00009437"/>
    </source>
</evidence>
<name>A0A1B8P511_HALEL</name>
<dbReference type="PRINTS" id="PR00039">
    <property type="entry name" value="HTHLYSR"/>
</dbReference>
<evidence type="ECO:0000313" key="7">
    <source>
        <dbReference type="Proteomes" id="UP000092504"/>
    </source>
</evidence>
<comment type="caution">
    <text evidence="6">The sequence shown here is derived from an EMBL/GenBank/DDBJ whole genome shotgun (WGS) entry which is preliminary data.</text>
</comment>
<dbReference type="NCBIfam" id="NF009327">
    <property type="entry name" value="PRK12684.1"/>
    <property type="match status" value="1"/>
</dbReference>
<evidence type="ECO:0000259" key="5">
    <source>
        <dbReference type="PROSITE" id="PS50931"/>
    </source>
</evidence>
<dbReference type="GO" id="GO:0003700">
    <property type="term" value="F:DNA-binding transcription factor activity"/>
    <property type="evidence" value="ECO:0007669"/>
    <property type="project" value="InterPro"/>
</dbReference>
<evidence type="ECO:0000256" key="4">
    <source>
        <dbReference type="ARBA" id="ARBA00023163"/>
    </source>
</evidence>
<dbReference type="GO" id="GO:0000976">
    <property type="term" value="F:transcription cis-regulatory region binding"/>
    <property type="evidence" value="ECO:0007669"/>
    <property type="project" value="TreeGrafter"/>
</dbReference>
<gene>
    <name evidence="6" type="primary">cbl</name>
    <name evidence="6" type="ORF">A8U91_01706</name>
</gene>
<dbReference type="SUPFAM" id="SSF46785">
    <property type="entry name" value="Winged helix' DNA-binding domain"/>
    <property type="match status" value="1"/>
</dbReference>
<keyword evidence="3" id="KW-0238">DNA-binding</keyword>
<proteinExistence type="inferred from homology"/>
<dbReference type="SUPFAM" id="SSF53850">
    <property type="entry name" value="Periplasmic binding protein-like II"/>
    <property type="match status" value="1"/>
</dbReference>
<dbReference type="CDD" id="cd08413">
    <property type="entry name" value="PBP2_CysB_like"/>
    <property type="match status" value="1"/>
</dbReference>
<dbReference type="InterPro" id="IPR037423">
    <property type="entry name" value="CysB_PBP2"/>
</dbReference>
<dbReference type="InterPro" id="IPR036388">
    <property type="entry name" value="WH-like_DNA-bd_sf"/>
</dbReference>
<comment type="similarity">
    <text evidence="1">Belongs to the LysR transcriptional regulatory family.</text>
</comment>
<dbReference type="InterPro" id="IPR005119">
    <property type="entry name" value="LysR_subst-bd"/>
</dbReference>
<dbReference type="PROSITE" id="PS50931">
    <property type="entry name" value="HTH_LYSR"/>
    <property type="match status" value="1"/>
</dbReference>
<evidence type="ECO:0000256" key="2">
    <source>
        <dbReference type="ARBA" id="ARBA00023015"/>
    </source>
</evidence>
<protein>
    <submittedName>
        <fullName evidence="6">HTH-type transcriptional regulator cbl</fullName>
    </submittedName>
</protein>
<reference evidence="6 7" key="1">
    <citation type="submission" date="2016-06" db="EMBL/GenBank/DDBJ databases">
        <title>Genome sequence of halotolerant plant growth promoting strain of Halomonas elongata HEK1 isolated from salterns of Rann of Kutch, Gujarat, India.</title>
        <authorList>
            <person name="Gaba S."/>
            <person name="Singh R.N."/>
            <person name="Abrol S."/>
            <person name="Kaushik R."/>
            <person name="Saxena A.K."/>
        </authorList>
    </citation>
    <scope>NUCLEOTIDE SEQUENCE [LARGE SCALE GENOMIC DNA]</scope>
    <source>
        <strain evidence="6 7">HEK1</strain>
    </source>
</reference>
<dbReference type="Proteomes" id="UP000092504">
    <property type="component" value="Unassembled WGS sequence"/>
</dbReference>
<dbReference type="GO" id="GO:0019344">
    <property type="term" value="P:cysteine biosynthetic process"/>
    <property type="evidence" value="ECO:0007669"/>
    <property type="project" value="TreeGrafter"/>
</dbReference>
<feature type="domain" description="HTH lysR-type" evidence="5">
    <location>
        <begin position="16"/>
        <end position="74"/>
    </location>
</feature>